<proteinExistence type="predicted"/>
<organism evidence="1 3">
    <name type="scientific">Candidatus Methanoperedens nitratireducens</name>
    <dbReference type="NCBI Taxonomy" id="1392998"/>
    <lineage>
        <taxon>Archaea</taxon>
        <taxon>Methanobacteriati</taxon>
        <taxon>Methanobacteriota</taxon>
        <taxon>Stenosarchaea group</taxon>
        <taxon>Methanomicrobia</taxon>
        <taxon>Methanosarcinales</taxon>
        <taxon>ANME-2 cluster</taxon>
        <taxon>Candidatus Methanoperedentaceae</taxon>
        <taxon>Candidatus Methanoperedens</taxon>
    </lineage>
</organism>
<sequence length="52" mass="5651">MGTGKNFVKFETWEESNQKQPQHLALVGTGIRMKGRGEEAAGMGEVGITRST</sequence>
<keyword evidence="4" id="KW-1185">Reference proteome</keyword>
<evidence type="ECO:0000313" key="4">
    <source>
        <dbReference type="Proteomes" id="UP000218615"/>
    </source>
</evidence>
<evidence type="ECO:0000313" key="1">
    <source>
        <dbReference type="EMBL" id="KPQ41786.1"/>
    </source>
</evidence>
<dbReference type="AlphaFoldDB" id="A0A0N8KQC9"/>
<dbReference type="EMBL" id="LKCM01000304">
    <property type="protein sequence ID" value="KPQ41786.1"/>
    <property type="molecule type" value="Genomic_DNA"/>
</dbReference>
<dbReference type="Proteomes" id="UP000050360">
    <property type="component" value="Unassembled WGS sequence"/>
</dbReference>
<dbReference type="EMBL" id="FZMP01000056">
    <property type="protein sequence ID" value="SNQ59967.1"/>
    <property type="molecule type" value="Genomic_DNA"/>
</dbReference>
<evidence type="ECO:0000313" key="2">
    <source>
        <dbReference type="EMBL" id="SNQ59967.1"/>
    </source>
</evidence>
<protein>
    <submittedName>
        <fullName evidence="1">Uncharacterized protein</fullName>
    </submittedName>
</protein>
<reference evidence="2" key="2">
    <citation type="submission" date="2017-06" db="EMBL/GenBank/DDBJ databases">
        <authorList>
            <person name="Kim H.J."/>
            <person name="Triplett B.A."/>
        </authorList>
    </citation>
    <scope>NUCLEOTIDE SEQUENCE [LARGE SCALE GENOMIC DNA]</scope>
    <source>
        <strain evidence="2">Mnv1</strain>
    </source>
</reference>
<dbReference type="Proteomes" id="UP000218615">
    <property type="component" value="Unassembled WGS sequence"/>
</dbReference>
<gene>
    <name evidence="2" type="ORF">MNV_1490006</name>
    <name evidence="1" type="ORF">MPEBLZ_03659</name>
</gene>
<evidence type="ECO:0000313" key="3">
    <source>
        <dbReference type="Proteomes" id="UP000050360"/>
    </source>
</evidence>
<reference evidence="1 3" key="1">
    <citation type="submission" date="2015-09" db="EMBL/GenBank/DDBJ databases">
        <title>A metagenomics-based metabolic model of nitrate-dependent anaerobic oxidation of methane by Methanoperedens-like archaea.</title>
        <authorList>
            <person name="Arshad A."/>
            <person name="Speth D.R."/>
            <person name="De Graaf R.M."/>
            <person name="Op Den Camp H.J."/>
            <person name="Jetten M.S."/>
            <person name="Welte C.U."/>
        </authorList>
    </citation>
    <scope>NUCLEOTIDE SEQUENCE [LARGE SCALE GENOMIC DNA]</scope>
</reference>
<accession>A0A0N8KQC9</accession>
<name>A0A0N8KQC9_9EURY</name>
<accession>A0A284VL99</accession>
<reference evidence="4" key="3">
    <citation type="submission" date="2017-06" db="EMBL/GenBank/DDBJ databases">
        <authorList>
            <person name="Cremers G."/>
        </authorList>
    </citation>
    <scope>NUCLEOTIDE SEQUENCE [LARGE SCALE GENOMIC DNA]</scope>
</reference>